<dbReference type="InterPro" id="IPR004378">
    <property type="entry name" value="F420H2_quin_Rdtase"/>
</dbReference>
<evidence type="ECO:0000313" key="4">
    <source>
        <dbReference type="EMBL" id="TDZ95430.1"/>
    </source>
</evidence>
<evidence type="ECO:0000313" key="6">
    <source>
        <dbReference type="Proteomes" id="UP000294844"/>
    </source>
</evidence>
<comment type="similarity">
    <text evidence="1">Belongs to the F420H(2)-dependent quinone reductase family.</text>
</comment>
<dbReference type="PANTHER" id="PTHR39428">
    <property type="entry name" value="F420H(2)-DEPENDENT QUINONE REDUCTASE RV1261C"/>
    <property type="match status" value="1"/>
</dbReference>
<evidence type="ECO:0000313" key="5">
    <source>
        <dbReference type="EMBL" id="TEA04526.1"/>
    </source>
</evidence>
<dbReference type="NCBIfam" id="TIGR00026">
    <property type="entry name" value="hi_GC_TIGR00026"/>
    <property type="match status" value="1"/>
</dbReference>
<dbReference type="Pfam" id="PF04075">
    <property type="entry name" value="F420H2_quin_red"/>
    <property type="match status" value="1"/>
</dbReference>
<protein>
    <submittedName>
        <fullName evidence="3">Deazaflavin-dependent nitroreductase</fullName>
        <ecNumber evidence="3">1.-.-.-</ecNumber>
    </submittedName>
</protein>
<gene>
    <name evidence="3" type="primary">ddn_6</name>
    <name evidence="4" type="synonym">ddn_4</name>
    <name evidence="5" type="ORF">CCUG60883_01820</name>
    <name evidence="4" type="ORF">CCUG60885_01562</name>
    <name evidence="3" type="ORF">DE4585_01760</name>
</gene>
<accession>A0A4R8S895</accession>
<dbReference type="Gene3D" id="2.30.110.10">
    <property type="entry name" value="Electron Transport, Fmn-binding Protein, Chain A"/>
    <property type="match status" value="1"/>
</dbReference>
<dbReference type="Proteomes" id="UP000294844">
    <property type="component" value="Unassembled WGS sequence"/>
</dbReference>
<dbReference type="AlphaFoldDB" id="A0A4R8S895"/>
<keyword evidence="6" id="KW-1185">Reference proteome</keyword>
<dbReference type="GO" id="GO:0005886">
    <property type="term" value="C:plasma membrane"/>
    <property type="evidence" value="ECO:0007669"/>
    <property type="project" value="TreeGrafter"/>
</dbReference>
<evidence type="ECO:0000313" key="7">
    <source>
        <dbReference type="Proteomes" id="UP000295117"/>
    </source>
</evidence>
<evidence type="ECO:0000313" key="3">
    <source>
        <dbReference type="EMBL" id="TDZ82967.1"/>
    </source>
</evidence>
<dbReference type="RefSeq" id="WP_078296420.1">
    <property type="nucleotide sequence ID" value="NZ_PECG01000009.1"/>
</dbReference>
<evidence type="ECO:0000256" key="1">
    <source>
        <dbReference type="ARBA" id="ARBA00008710"/>
    </source>
</evidence>
<dbReference type="OrthoDB" id="8225825at2"/>
<dbReference type="GO" id="GO:0070967">
    <property type="term" value="F:coenzyme F420 binding"/>
    <property type="evidence" value="ECO:0007669"/>
    <property type="project" value="TreeGrafter"/>
</dbReference>
<dbReference type="InterPro" id="IPR012349">
    <property type="entry name" value="Split_barrel_FMN-bd"/>
</dbReference>
<dbReference type="Proteomes" id="UP000295685">
    <property type="component" value="Unassembled WGS sequence"/>
</dbReference>
<keyword evidence="3" id="KW-0560">Oxidoreductase</keyword>
<comment type="caution">
    <text evidence="3">The sequence shown here is derived from an EMBL/GenBank/DDBJ whole genome shotgun (WGS) entry which is preliminary data.</text>
</comment>
<sequence length="143" mass="16000">MTELNDPAGFHANVMTQIRETGGADGFFAQFDMLILHTVGAKSGESRQNPMAYQPGEDGGEFYVFASNNGRDTSSAWYHNALAHPEKVSVEIGGDHYPVTVRDVVGEERDRIYARQAERFENFAEYERKTTRVIPVLGLTRVD</sequence>
<dbReference type="Proteomes" id="UP000295117">
    <property type="component" value="Unassembled WGS sequence"/>
</dbReference>
<dbReference type="EC" id="1.-.-.-" evidence="3"/>
<reference evidence="6 7" key="1">
    <citation type="journal article" date="2019" name="Sci. Rep.">
        <title>Extended insight into the Mycobacterium chelonae-abscessus complex through whole genome sequencing of Mycobacterium salmoniphilum outbreak and Mycobacterium salmoniphilum-like strains.</title>
        <authorList>
            <person name="Behra P.R.K."/>
            <person name="Das S."/>
            <person name="Pettersson B.M.F."/>
            <person name="Shirreff L."/>
            <person name="DuCote T."/>
            <person name="Jacobsson K.G."/>
            <person name="Ennis D.G."/>
            <person name="Kirsebom L.A."/>
        </authorList>
    </citation>
    <scope>NUCLEOTIDE SEQUENCE [LARGE SCALE GENOMIC DNA]</scope>
    <source>
        <strain evidence="5 6">CCUG 60883</strain>
        <strain evidence="4 8">CCUG 60885</strain>
        <strain evidence="3 7">DE 4585</strain>
    </source>
</reference>
<dbReference type="EMBL" id="PECK01000003">
    <property type="protein sequence ID" value="TDZ95430.1"/>
    <property type="molecule type" value="Genomic_DNA"/>
</dbReference>
<dbReference type="SUPFAM" id="SSF50475">
    <property type="entry name" value="FMN-binding split barrel"/>
    <property type="match status" value="1"/>
</dbReference>
<evidence type="ECO:0000256" key="2">
    <source>
        <dbReference type="ARBA" id="ARBA00049106"/>
    </source>
</evidence>
<organism evidence="3 7">
    <name type="scientific">Mycobacteroides salmoniphilum</name>
    <dbReference type="NCBI Taxonomy" id="404941"/>
    <lineage>
        <taxon>Bacteria</taxon>
        <taxon>Bacillati</taxon>
        <taxon>Actinomycetota</taxon>
        <taxon>Actinomycetes</taxon>
        <taxon>Mycobacteriales</taxon>
        <taxon>Mycobacteriaceae</taxon>
        <taxon>Mycobacteroides</taxon>
    </lineage>
</organism>
<dbReference type="EMBL" id="PECM01000008">
    <property type="protein sequence ID" value="TEA04526.1"/>
    <property type="molecule type" value="Genomic_DNA"/>
</dbReference>
<proteinExistence type="inferred from homology"/>
<dbReference type="PANTHER" id="PTHR39428:SF1">
    <property type="entry name" value="F420H(2)-DEPENDENT QUINONE REDUCTASE RV1261C"/>
    <property type="match status" value="1"/>
</dbReference>
<comment type="catalytic activity">
    <reaction evidence="2">
        <text>oxidized coenzyme F420-(gamma-L-Glu)(n) + a quinol + H(+) = reduced coenzyme F420-(gamma-L-Glu)(n) + a quinone</text>
        <dbReference type="Rhea" id="RHEA:39663"/>
        <dbReference type="Rhea" id="RHEA-COMP:12939"/>
        <dbReference type="Rhea" id="RHEA-COMP:14378"/>
        <dbReference type="ChEBI" id="CHEBI:15378"/>
        <dbReference type="ChEBI" id="CHEBI:24646"/>
        <dbReference type="ChEBI" id="CHEBI:132124"/>
        <dbReference type="ChEBI" id="CHEBI:133980"/>
        <dbReference type="ChEBI" id="CHEBI:139511"/>
    </reaction>
</comment>
<name>A0A4R8S895_9MYCO</name>
<dbReference type="GO" id="GO:0016491">
    <property type="term" value="F:oxidoreductase activity"/>
    <property type="evidence" value="ECO:0007669"/>
    <property type="project" value="UniProtKB-KW"/>
</dbReference>
<dbReference type="EMBL" id="PECH01000006">
    <property type="protein sequence ID" value="TDZ82967.1"/>
    <property type="molecule type" value="Genomic_DNA"/>
</dbReference>
<evidence type="ECO:0000313" key="8">
    <source>
        <dbReference type="Proteomes" id="UP000295685"/>
    </source>
</evidence>